<sequence>MAEMALSKVGCSLKIYEVVANYLSPAAAVALNGSAVIQVRINLRYQLFVKAYGIEFLVDEIITPEFVTRVVVPLDFLLSGLSMMIVSDALANLKLDARVIDYSSPRIANFVADMAKVQGIAVSDFITVAEISTNKIDYIREEEFDRISRTLKLENVHNSIDNSLLVMQNVKSEDESS</sequence>
<dbReference type="Proteomes" id="UP000239757">
    <property type="component" value="Unassembled WGS sequence"/>
</dbReference>
<evidence type="ECO:0000313" key="3">
    <source>
        <dbReference type="Proteomes" id="UP000239757"/>
    </source>
</evidence>
<dbReference type="OrthoDB" id="976280at2759"/>
<dbReference type="Proteomes" id="UP000327439">
    <property type="component" value="Chromosome A08"/>
</dbReference>
<protein>
    <submittedName>
        <fullName evidence="2">Uncharacterized protein</fullName>
    </submittedName>
</protein>
<keyword evidence="4" id="KW-1185">Reference proteome</keyword>
<proteinExistence type="predicted"/>
<dbReference type="EMBL" id="CM018209">
    <property type="protein sequence ID" value="KAB2068051.1"/>
    <property type="molecule type" value="Genomic_DNA"/>
</dbReference>
<reference evidence="1 4" key="2">
    <citation type="submission" date="2019-06" db="EMBL/GenBank/DDBJ databases">
        <title>WGS assembly of Gossypium barbadense.</title>
        <authorList>
            <person name="Chen Z.J."/>
            <person name="Sreedasyam A."/>
            <person name="Ando A."/>
            <person name="Song Q."/>
            <person name="De L."/>
            <person name="Hulse-Kemp A."/>
            <person name="Ding M."/>
            <person name="Ye W."/>
            <person name="Kirkbride R."/>
            <person name="Jenkins J."/>
            <person name="Plott C."/>
            <person name="Lovell J."/>
            <person name="Lin Y.-M."/>
            <person name="Vaughn R."/>
            <person name="Liu B."/>
            <person name="Li W."/>
            <person name="Simpson S."/>
            <person name="Scheffler B."/>
            <person name="Saski C."/>
            <person name="Grover C."/>
            <person name="Hu G."/>
            <person name="Conover J."/>
            <person name="Carlson J."/>
            <person name="Shu S."/>
            <person name="Boston L."/>
            <person name="Williams M."/>
            <person name="Peterson D."/>
            <person name="Mcgee K."/>
            <person name="Jones D."/>
            <person name="Wendel J."/>
            <person name="Stelly D."/>
            <person name="Grimwood J."/>
            <person name="Schmutz J."/>
        </authorList>
    </citation>
    <scope>NUCLEOTIDE SEQUENCE [LARGE SCALE GENOMIC DNA]</scope>
    <source>
        <strain evidence="1">1400233.01</strain>
    </source>
</reference>
<evidence type="ECO:0000313" key="4">
    <source>
        <dbReference type="Proteomes" id="UP000327439"/>
    </source>
</evidence>
<dbReference type="AlphaFoldDB" id="A0A2P5X2M3"/>
<name>A0A2P5X2M3_GOSBA</name>
<accession>A0A2P5X2M3</accession>
<evidence type="ECO:0000313" key="2">
    <source>
        <dbReference type="EMBL" id="PPR97593.1"/>
    </source>
</evidence>
<evidence type="ECO:0000313" key="1">
    <source>
        <dbReference type="EMBL" id="KAB2068051.1"/>
    </source>
</evidence>
<reference evidence="2 3" key="1">
    <citation type="submission" date="2015-01" db="EMBL/GenBank/DDBJ databases">
        <title>Genome of allotetraploid Gossypium barbadense reveals genomic plasticity and fiber elongation in cotton evolution.</title>
        <authorList>
            <person name="Chen X."/>
            <person name="Liu X."/>
            <person name="Zhao B."/>
            <person name="Zheng H."/>
            <person name="Hu Y."/>
            <person name="Lu G."/>
            <person name="Yang C."/>
            <person name="Chen J."/>
            <person name="Shan C."/>
            <person name="Zhang L."/>
            <person name="Zhou Y."/>
            <person name="Wang L."/>
            <person name="Guo W."/>
            <person name="Bai Y."/>
            <person name="Ruan J."/>
            <person name="Shangguan X."/>
            <person name="Mao Y."/>
            <person name="Jiang J."/>
            <person name="Zhu Y."/>
            <person name="Lei J."/>
            <person name="Kang H."/>
            <person name="Chen S."/>
            <person name="He X."/>
            <person name="Wang R."/>
            <person name="Wang Y."/>
            <person name="Chen J."/>
            <person name="Wang L."/>
            <person name="Yu S."/>
            <person name="Wang B."/>
            <person name="Wei J."/>
            <person name="Song S."/>
            <person name="Lu X."/>
            <person name="Gao Z."/>
            <person name="Gu W."/>
            <person name="Deng X."/>
            <person name="Ma D."/>
            <person name="Wang S."/>
            <person name="Liang W."/>
            <person name="Fang L."/>
            <person name="Cai C."/>
            <person name="Zhu X."/>
            <person name="Zhou B."/>
            <person name="Zhang Y."/>
            <person name="Chen Z."/>
            <person name="Xu S."/>
            <person name="Zhu R."/>
            <person name="Wang S."/>
            <person name="Zhang T."/>
            <person name="Zhao G."/>
        </authorList>
    </citation>
    <scope>NUCLEOTIDE SEQUENCE [LARGE SCALE GENOMIC DNA]</scope>
    <source>
        <strain evidence="3">cv. Xinhai21</strain>
        <tissue evidence="2">Leaf</tissue>
    </source>
</reference>
<organism evidence="2 3">
    <name type="scientific">Gossypium barbadense</name>
    <name type="common">Sea Island cotton</name>
    <name type="synonym">Hibiscus barbadensis</name>
    <dbReference type="NCBI Taxonomy" id="3634"/>
    <lineage>
        <taxon>Eukaryota</taxon>
        <taxon>Viridiplantae</taxon>
        <taxon>Streptophyta</taxon>
        <taxon>Embryophyta</taxon>
        <taxon>Tracheophyta</taxon>
        <taxon>Spermatophyta</taxon>
        <taxon>Magnoliopsida</taxon>
        <taxon>eudicotyledons</taxon>
        <taxon>Gunneridae</taxon>
        <taxon>Pentapetalae</taxon>
        <taxon>rosids</taxon>
        <taxon>malvids</taxon>
        <taxon>Malvales</taxon>
        <taxon>Malvaceae</taxon>
        <taxon>Malvoideae</taxon>
        <taxon>Gossypium</taxon>
    </lineage>
</organism>
<gene>
    <name evidence="1" type="ORF">ES319_A08G004000v1</name>
    <name evidence="2" type="ORF">GOBAR_AA23096</name>
</gene>
<dbReference type="EMBL" id="KZ665837">
    <property type="protein sequence ID" value="PPR97593.1"/>
    <property type="molecule type" value="Genomic_DNA"/>
</dbReference>